<proteinExistence type="predicted"/>
<comment type="caution">
    <text evidence="1">The sequence shown here is derived from an EMBL/GenBank/DDBJ whole genome shotgun (WGS) entry which is preliminary data.</text>
</comment>
<accession>A0A645GIB1</accession>
<evidence type="ECO:0000313" key="1">
    <source>
        <dbReference type="EMBL" id="MPN26711.1"/>
    </source>
</evidence>
<sequence length="80" mass="8568">MMFTIVPILFTLAAVFLGMKYRLNKQAHAKMCAAIAHKRETGLPTQDAELIAACEQISGMAFGDMWVGQPVSAPSADSPA</sequence>
<name>A0A645GIB1_9ZZZZ</name>
<protein>
    <submittedName>
        <fullName evidence="1">Uncharacterized protein</fullName>
    </submittedName>
</protein>
<gene>
    <name evidence="1" type="ORF">SDC9_174136</name>
</gene>
<dbReference type="AlphaFoldDB" id="A0A645GIB1"/>
<organism evidence="1">
    <name type="scientific">bioreactor metagenome</name>
    <dbReference type="NCBI Taxonomy" id="1076179"/>
    <lineage>
        <taxon>unclassified sequences</taxon>
        <taxon>metagenomes</taxon>
        <taxon>ecological metagenomes</taxon>
    </lineage>
</organism>
<dbReference type="EMBL" id="VSSQ01076323">
    <property type="protein sequence ID" value="MPN26711.1"/>
    <property type="molecule type" value="Genomic_DNA"/>
</dbReference>
<reference evidence="1" key="1">
    <citation type="submission" date="2019-08" db="EMBL/GenBank/DDBJ databases">
        <authorList>
            <person name="Kucharzyk K."/>
            <person name="Murdoch R.W."/>
            <person name="Higgins S."/>
            <person name="Loffler F."/>
        </authorList>
    </citation>
    <scope>NUCLEOTIDE SEQUENCE</scope>
</reference>